<dbReference type="RefSeq" id="WP_111649236.1">
    <property type="nucleotide sequence ID" value="NZ_JACHWI010000002.1"/>
</dbReference>
<sequence>MPTNATTPLTTTSTTPGAGAGAGTTFGVTDFRRAALVAAGPLWAAVSLGQVATRDGFDLSRHPLSLLSTGSLGWIQIANFILAGALLLIGASASAGGGAMAGGGAAAGRWAPRLVRISGIGMIAAGMLVMDPGSGFPAGTPDTVPTTMTWHALGHMAAGSITFAALIAACYVLARRYAAAGSRTLATTAALSGTALLSGDLWAMSGGALGTLTLAVGAITAMCFLSIAALNPRP</sequence>
<feature type="transmembrane region" description="Helical" evidence="2">
    <location>
        <begin position="185"/>
        <end position="203"/>
    </location>
</feature>
<proteinExistence type="predicted"/>
<feature type="compositionally biased region" description="Low complexity" evidence="1">
    <location>
        <begin position="1"/>
        <end position="17"/>
    </location>
</feature>
<feature type="transmembrane region" description="Helical" evidence="2">
    <location>
        <begin position="34"/>
        <end position="53"/>
    </location>
</feature>
<evidence type="ECO:0000313" key="4">
    <source>
        <dbReference type="Proteomes" id="UP000249341"/>
    </source>
</evidence>
<reference evidence="3 4" key="1">
    <citation type="submission" date="2018-06" db="EMBL/GenBank/DDBJ databases">
        <title>Genomic Encyclopedia of Type Strains, Phase III (KMG-III): the genomes of soil and plant-associated and newly described type strains.</title>
        <authorList>
            <person name="Whitman W."/>
        </authorList>
    </citation>
    <scope>NUCLEOTIDE SEQUENCE [LARGE SCALE GENOMIC DNA]</scope>
    <source>
        <strain evidence="3 4">CGMCC 4.7090</strain>
    </source>
</reference>
<keyword evidence="4" id="KW-1185">Reference proteome</keyword>
<feature type="transmembrane region" description="Helical" evidence="2">
    <location>
        <begin position="209"/>
        <end position="230"/>
    </location>
</feature>
<accession>A0A327ZF68</accession>
<dbReference type="InterPro" id="IPR009339">
    <property type="entry name" value="DUF998"/>
</dbReference>
<dbReference type="OrthoDB" id="8159487at2"/>
<dbReference type="EMBL" id="QLMJ01000005">
    <property type="protein sequence ID" value="RAK38105.1"/>
    <property type="molecule type" value="Genomic_DNA"/>
</dbReference>
<evidence type="ECO:0000313" key="3">
    <source>
        <dbReference type="EMBL" id="RAK38105.1"/>
    </source>
</evidence>
<feature type="transmembrane region" description="Helical" evidence="2">
    <location>
        <begin position="150"/>
        <end position="173"/>
    </location>
</feature>
<name>A0A327ZF68_9ACTN</name>
<keyword evidence="2" id="KW-1133">Transmembrane helix</keyword>
<dbReference type="Proteomes" id="UP000249341">
    <property type="component" value="Unassembled WGS sequence"/>
</dbReference>
<keyword evidence="2" id="KW-0472">Membrane</keyword>
<feature type="transmembrane region" description="Helical" evidence="2">
    <location>
        <begin position="73"/>
        <end position="93"/>
    </location>
</feature>
<protein>
    <submittedName>
        <fullName evidence="3">Uncharacterized protein DUF998</fullName>
    </submittedName>
</protein>
<evidence type="ECO:0000256" key="1">
    <source>
        <dbReference type="SAM" id="MobiDB-lite"/>
    </source>
</evidence>
<dbReference type="Pfam" id="PF06197">
    <property type="entry name" value="DUF998"/>
    <property type="match status" value="1"/>
</dbReference>
<comment type="caution">
    <text evidence="3">The sequence shown here is derived from an EMBL/GenBank/DDBJ whole genome shotgun (WGS) entry which is preliminary data.</text>
</comment>
<dbReference type="AlphaFoldDB" id="A0A327ZF68"/>
<gene>
    <name evidence="3" type="ORF">B0I29_10551</name>
</gene>
<organism evidence="3 4">
    <name type="scientific">Actinoplanes lutulentus</name>
    <dbReference type="NCBI Taxonomy" id="1287878"/>
    <lineage>
        <taxon>Bacteria</taxon>
        <taxon>Bacillati</taxon>
        <taxon>Actinomycetota</taxon>
        <taxon>Actinomycetes</taxon>
        <taxon>Micromonosporales</taxon>
        <taxon>Micromonosporaceae</taxon>
        <taxon>Actinoplanes</taxon>
    </lineage>
</organism>
<feature type="transmembrane region" description="Helical" evidence="2">
    <location>
        <begin position="114"/>
        <end position="130"/>
    </location>
</feature>
<feature type="region of interest" description="Disordered" evidence="1">
    <location>
        <begin position="1"/>
        <end position="21"/>
    </location>
</feature>
<evidence type="ECO:0000256" key="2">
    <source>
        <dbReference type="SAM" id="Phobius"/>
    </source>
</evidence>
<keyword evidence="2" id="KW-0812">Transmembrane</keyword>